<proteinExistence type="predicted"/>
<dbReference type="RefSeq" id="WP_163948141.1">
    <property type="nucleotide sequence ID" value="NZ_JAAFZH010000004.1"/>
</dbReference>
<evidence type="ECO:0000313" key="2">
    <source>
        <dbReference type="Proteomes" id="UP000474175"/>
    </source>
</evidence>
<evidence type="ECO:0000313" key="1">
    <source>
        <dbReference type="EMBL" id="NDU95667.1"/>
    </source>
</evidence>
<accession>A0A6L9L857</accession>
<name>A0A6L9L857_9BACT</name>
<sequence length="68" mass="8002">MANDKKYEVPEPDETIRTIIDRASQWTGWLENRMPGISPEYRKGLFLFALTEFGKECIEAQKRHTEDN</sequence>
<dbReference type="AlphaFoldDB" id="A0A6L9L857"/>
<gene>
    <name evidence="1" type="ORF">GK108_12355</name>
</gene>
<dbReference type="Proteomes" id="UP000474175">
    <property type="component" value="Unassembled WGS sequence"/>
</dbReference>
<organism evidence="1 2">
    <name type="scientific">Spirosoma terrae</name>
    <dbReference type="NCBI Taxonomy" id="1968276"/>
    <lineage>
        <taxon>Bacteria</taxon>
        <taxon>Pseudomonadati</taxon>
        <taxon>Bacteroidota</taxon>
        <taxon>Cytophagia</taxon>
        <taxon>Cytophagales</taxon>
        <taxon>Cytophagaceae</taxon>
        <taxon>Spirosoma</taxon>
    </lineage>
</organism>
<protein>
    <submittedName>
        <fullName evidence="1">Uncharacterized protein</fullName>
    </submittedName>
</protein>
<reference evidence="1 2" key="1">
    <citation type="submission" date="2020-02" db="EMBL/GenBank/DDBJ databases">
        <title>Draft genome sequence of two Spirosoma agri KCTC 52727 and Spirosoma terrae KCTC 52035.</title>
        <authorList>
            <person name="Rojas J."/>
            <person name="Ambika Manirajan B."/>
            <person name="Suarez C."/>
            <person name="Ratering S."/>
            <person name="Schnell S."/>
        </authorList>
    </citation>
    <scope>NUCLEOTIDE SEQUENCE [LARGE SCALE GENOMIC DNA]</scope>
    <source>
        <strain evidence="1 2">KCTC 52035</strain>
    </source>
</reference>
<dbReference type="EMBL" id="JAAFZH010000004">
    <property type="protein sequence ID" value="NDU95667.1"/>
    <property type="molecule type" value="Genomic_DNA"/>
</dbReference>
<keyword evidence="2" id="KW-1185">Reference proteome</keyword>
<comment type="caution">
    <text evidence="1">The sequence shown here is derived from an EMBL/GenBank/DDBJ whole genome shotgun (WGS) entry which is preliminary data.</text>
</comment>